<dbReference type="InterPro" id="IPR003586">
    <property type="entry name" value="Hint_dom_C"/>
</dbReference>
<name>A0A931SDB5_9BACT</name>
<feature type="domain" description="Hint" evidence="3">
    <location>
        <begin position="580"/>
        <end position="625"/>
    </location>
</feature>
<feature type="domain" description="Hint" evidence="4">
    <location>
        <begin position="272"/>
        <end position="385"/>
    </location>
</feature>
<evidence type="ECO:0000313" key="5">
    <source>
        <dbReference type="EMBL" id="MBI2096994.1"/>
    </source>
</evidence>
<dbReference type="InterPro" id="IPR021139">
    <property type="entry name" value="NYN"/>
</dbReference>
<protein>
    <submittedName>
        <fullName evidence="5">NYN domain-containing protein</fullName>
    </submittedName>
</protein>
<dbReference type="CDD" id="cd10911">
    <property type="entry name" value="PIN_LabA"/>
    <property type="match status" value="1"/>
</dbReference>
<dbReference type="GO" id="GO:0004540">
    <property type="term" value="F:RNA nuclease activity"/>
    <property type="evidence" value="ECO:0007669"/>
    <property type="project" value="InterPro"/>
</dbReference>
<sequence>MEQKMEQAIAEVGQVAAGIGEKVANTFDALDSQLTIATSLFGYVDKFFSYIFDGIFLASSPPPTNQSTISPPETETPKNNQVAVTEITQPLNLIALKNELKTELENYVRAQIDSASPIVVYSSPSSVASTEFQTFKTNEVIPTVRYSVMRQSDTDSSRASSHIGNLTDGGTFTGATLLTSTFSGSHVGTESLYFTNATGTSATTTNLYVSGLASTTDLRANTATIGNLTLLFTTFTNFLANGSSTLQNFTATNSTSTSATTTNFATSVFSVGQCVTGDTKLRRRRKKKGRDGENDEFEDARIDEIEEGDEILTLDDQTGRLKVSRVKKLAYMGNKPIVELTTALGKKIRTTANHPYLLQAKSELPTSKPKLAVFYDNSNMFYAQKKAGWKIDFKKLRTELSDSFDVKFINFYTAVPKEDDLAREATLHYLDLIKQDVILKTKPLKYIKMATGVSKKGDMDVEMSLDVTETIDQLDVIVVVSGDSDLMPLRRYAFEHRKKMVFLGFKHNMAWELTMRGKYMYLDDSEKVLAFGENKNSKPKLGVALLTLLYSHPPSVSSGGVWTKVSELKAGQKIAVLSDNGKPVWDEITELRELPAEDVYDVEVEGTHNFVGNGIIAHNTAFFANSSGFTATNSTSTSATTTNFAVSGLTSTRIPFTSTGGALIDSSLLTFDRSVGRLTTTYASTTQVQSTNDAYFATSGGKVGIGTAGPGAILDVRSAPSGSTPQIRAYSNSSSATSYGMFQALNSNADALMFSIGDRSYSPNTYYSHAGEAVISTSIDRALAINTNATNNNGLYIAISGNVGIGTTTPQWKTQISGTAAPQLTLSDSGLVTANHFSFRNSNGILYVATSSPTSFATSSTPQLTIDGTTGYVGIGTASPVVALDVTGSTALNGVTTT</sequence>
<organism evidence="5 6">
    <name type="scientific">Candidatus Sungiibacteriota bacterium</name>
    <dbReference type="NCBI Taxonomy" id="2750080"/>
    <lineage>
        <taxon>Bacteria</taxon>
        <taxon>Candidatus Sungiibacteriota</taxon>
    </lineage>
</organism>
<dbReference type="PANTHER" id="PTHR35458:SF8">
    <property type="entry name" value="SLR0650 PROTEIN"/>
    <property type="match status" value="1"/>
</dbReference>
<dbReference type="GO" id="GO:0016539">
    <property type="term" value="P:intein-mediated protein splicing"/>
    <property type="evidence" value="ECO:0007669"/>
    <property type="project" value="InterPro"/>
</dbReference>
<dbReference type="PROSITE" id="PS50817">
    <property type="entry name" value="INTEIN_N_TER"/>
    <property type="match status" value="1"/>
</dbReference>
<dbReference type="PRINTS" id="PR00379">
    <property type="entry name" value="INTEIN"/>
</dbReference>
<comment type="caution">
    <text evidence="5">The sequence shown here is derived from an EMBL/GenBank/DDBJ whole genome shotgun (WGS) entry which is preliminary data.</text>
</comment>
<evidence type="ECO:0000256" key="1">
    <source>
        <dbReference type="ARBA" id="ARBA00022813"/>
    </source>
</evidence>
<dbReference type="PROSITE" id="PS50818">
    <property type="entry name" value="INTEIN_C_TER"/>
    <property type="match status" value="1"/>
</dbReference>
<dbReference type="EMBL" id="JACOZA010000069">
    <property type="protein sequence ID" value="MBI2096994.1"/>
    <property type="molecule type" value="Genomic_DNA"/>
</dbReference>
<dbReference type="NCBIfam" id="TIGR01443">
    <property type="entry name" value="intein_Cterm"/>
    <property type="match status" value="1"/>
</dbReference>
<dbReference type="InterPro" id="IPR030934">
    <property type="entry name" value="Intein_C"/>
</dbReference>
<evidence type="ECO:0000259" key="3">
    <source>
        <dbReference type="SMART" id="SM00305"/>
    </source>
</evidence>
<dbReference type="InterPro" id="IPR003587">
    <property type="entry name" value="Hint_dom_N"/>
</dbReference>
<dbReference type="PANTHER" id="PTHR35458">
    <property type="entry name" value="SLR0755 PROTEIN"/>
    <property type="match status" value="1"/>
</dbReference>
<dbReference type="InterPro" id="IPR006141">
    <property type="entry name" value="Intein_N"/>
</dbReference>
<feature type="non-terminal residue" evidence="5">
    <location>
        <position position="898"/>
    </location>
</feature>
<evidence type="ECO:0000259" key="4">
    <source>
        <dbReference type="SMART" id="SM00306"/>
    </source>
</evidence>
<reference evidence="5" key="1">
    <citation type="submission" date="2020-07" db="EMBL/GenBank/DDBJ databases">
        <title>Huge and variable diversity of episymbiotic CPR bacteria and DPANN archaea in groundwater ecosystems.</title>
        <authorList>
            <person name="He C.Y."/>
            <person name="Keren R."/>
            <person name="Whittaker M."/>
            <person name="Farag I.F."/>
            <person name="Doudna J."/>
            <person name="Cate J.H.D."/>
            <person name="Banfield J.F."/>
        </authorList>
    </citation>
    <scope>NUCLEOTIDE SEQUENCE</scope>
    <source>
        <strain evidence="5">NC_groundwater_193_Ag_S-0.1um_51_7</strain>
    </source>
</reference>
<evidence type="ECO:0000313" key="6">
    <source>
        <dbReference type="Proteomes" id="UP000724148"/>
    </source>
</evidence>
<dbReference type="InterPro" id="IPR006142">
    <property type="entry name" value="INTEIN"/>
</dbReference>
<dbReference type="AlphaFoldDB" id="A0A931SDB5"/>
<dbReference type="Proteomes" id="UP000724148">
    <property type="component" value="Unassembled WGS sequence"/>
</dbReference>
<dbReference type="InterPro" id="IPR047140">
    <property type="entry name" value="LabA"/>
</dbReference>
<dbReference type="CDD" id="cd00081">
    <property type="entry name" value="Hint"/>
    <property type="match status" value="1"/>
</dbReference>
<dbReference type="Gene3D" id="3.40.50.1010">
    <property type="entry name" value="5'-nuclease"/>
    <property type="match status" value="1"/>
</dbReference>
<evidence type="ECO:0000256" key="2">
    <source>
        <dbReference type="ARBA" id="ARBA00023000"/>
    </source>
</evidence>
<dbReference type="SMART" id="SM00306">
    <property type="entry name" value="HintN"/>
    <property type="match status" value="1"/>
</dbReference>
<dbReference type="Gene3D" id="2.170.16.10">
    <property type="entry name" value="Hedgehog/Intein (Hint) domain"/>
    <property type="match status" value="2"/>
</dbReference>
<keyword evidence="2" id="KW-0651">Protein splicing</keyword>
<accession>A0A931SDB5</accession>
<dbReference type="SUPFAM" id="SSF51294">
    <property type="entry name" value="Hedgehog/intein (Hint) domain"/>
    <property type="match status" value="2"/>
</dbReference>
<proteinExistence type="predicted"/>
<keyword evidence="1" id="KW-0068">Autocatalytic cleavage</keyword>
<dbReference type="Pfam" id="PF01936">
    <property type="entry name" value="NYN"/>
    <property type="match status" value="1"/>
</dbReference>
<dbReference type="SMART" id="SM00305">
    <property type="entry name" value="HintC"/>
    <property type="match status" value="1"/>
</dbReference>
<dbReference type="InterPro" id="IPR036844">
    <property type="entry name" value="Hint_dom_sf"/>
</dbReference>
<gene>
    <name evidence="5" type="ORF">HYT40_02460</name>
</gene>